<comment type="caution">
    <text evidence="1">The sequence shown here is derived from an EMBL/GenBank/DDBJ whole genome shotgun (WGS) entry which is preliminary data.</text>
</comment>
<evidence type="ECO:0000313" key="2">
    <source>
        <dbReference type="Proteomes" id="UP001057402"/>
    </source>
</evidence>
<name>A0ACB9QWD8_9MYRT</name>
<dbReference type="Proteomes" id="UP001057402">
    <property type="component" value="Chromosome 5"/>
</dbReference>
<accession>A0ACB9QWD8</accession>
<evidence type="ECO:0000313" key="1">
    <source>
        <dbReference type="EMBL" id="KAI4370286.1"/>
    </source>
</evidence>
<dbReference type="EMBL" id="CM042884">
    <property type="protein sequence ID" value="KAI4370286.1"/>
    <property type="molecule type" value="Genomic_DNA"/>
</dbReference>
<reference evidence="2" key="1">
    <citation type="journal article" date="2023" name="Front. Plant Sci.">
        <title>Chromosomal-level genome assembly of Melastoma candidum provides insights into trichome evolution.</title>
        <authorList>
            <person name="Zhong Y."/>
            <person name="Wu W."/>
            <person name="Sun C."/>
            <person name="Zou P."/>
            <person name="Liu Y."/>
            <person name="Dai S."/>
            <person name="Zhou R."/>
        </authorList>
    </citation>
    <scope>NUCLEOTIDE SEQUENCE [LARGE SCALE GENOMIC DNA]</scope>
</reference>
<gene>
    <name evidence="1" type="ORF">MLD38_018653</name>
</gene>
<organism evidence="1 2">
    <name type="scientific">Melastoma candidum</name>
    <dbReference type="NCBI Taxonomy" id="119954"/>
    <lineage>
        <taxon>Eukaryota</taxon>
        <taxon>Viridiplantae</taxon>
        <taxon>Streptophyta</taxon>
        <taxon>Embryophyta</taxon>
        <taxon>Tracheophyta</taxon>
        <taxon>Spermatophyta</taxon>
        <taxon>Magnoliopsida</taxon>
        <taxon>eudicotyledons</taxon>
        <taxon>Gunneridae</taxon>
        <taxon>Pentapetalae</taxon>
        <taxon>rosids</taxon>
        <taxon>malvids</taxon>
        <taxon>Myrtales</taxon>
        <taxon>Melastomataceae</taxon>
        <taxon>Melastomatoideae</taxon>
        <taxon>Melastomateae</taxon>
        <taxon>Melastoma</taxon>
    </lineage>
</organism>
<proteinExistence type="predicted"/>
<keyword evidence="2" id="KW-1185">Reference proteome</keyword>
<sequence length="153" mass="16578">MGSYIIYMYARRGLMGTAESTFSIDCENEKDLATWNVLISGDAQNGLVEEAFDVLRQMAEKNVMPDAVTIASILPACNLIGSVTLGKMLHGFSIHYTLDHVRSALVDMYSISGVLTDAENAFMNTPEKDSVTDTATIRGYGLHGIAERAVAHG</sequence>
<protein>
    <submittedName>
        <fullName evidence="1">Uncharacterized protein</fullName>
    </submittedName>
</protein>